<keyword evidence="4" id="KW-1185">Reference proteome</keyword>
<dbReference type="WBParaSite" id="EVEC_0000137701-mRNA-1">
    <property type="protein sequence ID" value="EVEC_0000137701-mRNA-1"/>
    <property type="gene ID" value="EVEC_0000137701"/>
</dbReference>
<protein>
    <submittedName>
        <fullName evidence="5">Coiled-coil domain-containing protein 51</fullName>
    </submittedName>
</protein>
<keyword evidence="2" id="KW-1133">Transmembrane helix</keyword>
<dbReference type="PANTHER" id="PTHR28624:SF1">
    <property type="entry name" value="MITOCHONDRIAL POTASSIUM CHANNEL"/>
    <property type="match status" value="1"/>
</dbReference>
<evidence type="ECO:0000313" key="5">
    <source>
        <dbReference type="WBParaSite" id="EVEC_0000137701-mRNA-1"/>
    </source>
</evidence>
<dbReference type="InterPro" id="IPR037660">
    <property type="entry name" value="CCDC51"/>
</dbReference>
<proteinExistence type="predicted"/>
<evidence type="ECO:0000313" key="3">
    <source>
        <dbReference type="EMBL" id="VDD85942.1"/>
    </source>
</evidence>
<dbReference type="EMBL" id="UXUI01007167">
    <property type="protein sequence ID" value="VDD85942.1"/>
    <property type="molecule type" value="Genomic_DNA"/>
</dbReference>
<feature type="coiled-coil region" evidence="1">
    <location>
        <begin position="47"/>
        <end position="88"/>
    </location>
</feature>
<evidence type="ECO:0000256" key="2">
    <source>
        <dbReference type="SAM" id="Phobius"/>
    </source>
</evidence>
<evidence type="ECO:0000313" key="4">
    <source>
        <dbReference type="Proteomes" id="UP000274131"/>
    </source>
</evidence>
<reference evidence="3 4" key="2">
    <citation type="submission" date="2018-10" db="EMBL/GenBank/DDBJ databases">
        <authorList>
            <consortium name="Pathogen Informatics"/>
        </authorList>
    </citation>
    <scope>NUCLEOTIDE SEQUENCE [LARGE SCALE GENOMIC DNA]</scope>
</reference>
<feature type="transmembrane region" description="Helical" evidence="2">
    <location>
        <begin position="154"/>
        <end position="175"/>
    </location>
</feature>
<dbReference type="AlphaFoldDB" id="A0A0N4UVB7"/>
<dbReference type="Proteomes" id="UP000274131">
    <property type="component" value="Unassembled WGS sequence"/>
</dbReference>
<name>A0A0N4UVB7_ENTVE</name>
<gene>
    <name evidence="3" type="ORF">EVEC_LOCUS1085</name>
</gene>
<reference evidence="5" key="1">
    <citation type="submission" date="2017-02" db="UniProtKB">
        <authorList>
            <consortium name="WormBaseParasite"/>
        </authorList>
    </citation>
    <scope>IDENTIFICATION</scope>
</reference>
<evidence type="ECO:0000256" key="1">
    <source>
        <dbReference type="SAM" id="Coils"/>
    </source>
</evidence>
<sequence length="332" mass="38130">MSVRFPLGKFSTWHQLRQKNSVINYPLKEQICRIMQRWEDFFGITAVRLAQEEVINCENRLTEAQKNRRAKQMELKKLQNHLKDIHAELDRTSRGDDRFLHLLTEEHATIKKERVLLAEFEEAETAERDTFQALSRRVRSSHEKERERVEKNKYLSLWATITGAVFGVVGTTLAAEVRARRLKDLIPTAAQVTPVLEQVRDHVEKQHLQVVTFINDLRALMNAGKVSEIQQTLASSANHGTSYEKLVSSMEEQNAILSKEMDELKKIIAVDRYKDGDSKDVVYVGSDMQLLLNRTEKNLESKMKLQTLLSVVFIYAAAVVTVPLVLAIFKAN</sequence>
<feature type="transmembrane region" description="Helical" evidence="2">
    <location>
        <begin position="307"/>
        <end position="329"/>
    </location>
</feature>
<keyword evidence="2" id="KW-0812">Transmembrane</keyword>
<dbReference type="OrthoDB" id="6243211at2759"/>
<dbReference type="PANTHER" id="PTHR28624">
    <property type="entry name" value="COILED-COIL DOMAIN-CONTAINING PROTEIN 51"/>
    <property type="match status" value="1"/>
</dbReference>
<organism evidence="5">
    <name type="scientific">Enterobius vermicularis</name>
    <name type="common">Human pinworm</name>
    <dbReference type="NCBI Taxonomy" id="51028"/>
    <lineage>
        <taxon>Eukaryota</taxon>
        <taxon>Metazoa</taxon>
        <taxon>Ecdysozoa</taxon>
        <taxon>Nematoda</taxon>
        <taxon>Chromadorea</taxon>
        <taxon>Rhabditida</taxon>
        <taxon>Spirurina</taxon>
        <taxon>Oxyuridomorpha</taxon>
        <taxon>Oxyuroidea</taxon>
        <taxon>Oxyuridae</taxon>
        <taxon>Enterobius</taxon>
    </lineage>
</organism>
<keyword evidence="1" id="KW-0175">Coiled coil</keyword>
<accession>A0A0N4UVB7</accession>
<keyword evidence="2" id="KW-0472">Membrane</keyword>